<feature type="compositionally biased region" description="Polar residues" evidence="1">
    <location>
        <begin position="9"/>
        <end position="19"/>
    </location>
</feature>
<dbReference type="Proteomes" id="UP000290809">
    <property type="component" value="Unassembled WGS sequence"/>
</dbReference>
<evidence type="ECO:0000313" key="2">
    <source>
        <dbReference type="EMBL" id="RTG86900.1"/>
    </source>
</evidence>
<dbReference type="AlphaFoldDB" id="A0A430QGS6"/>
<reference evidence="2 3" key="1">
    <citation type="journal article" date="2019" name="PLoS Pathog.">
        <title>Genome sequence of the bovine parasite Schistosoma bovis Tanzania.</title>
        <authorList>
            <person name="Oey H."/>
            <person name="Zakrzewski M."/>
            <person name="Gobert G."/>
            <person name="Gravermann K."/>
            <person name="Stoye J."/>
            <person name="Jones M."/>
            <person name="Mcmanus D."/>
            <person name="Krause L."/>
        </authorList>
    </citation>
    <scope>NUCLEOTIDE SEQUENCE [LARGE SCALE GENOMIC DNA]</scope>
    <source>
        <strain evidence="2 3">TAN1997</strain>
    </source>
</reference>
<feature type="region of interest" description="Disordered" evidence="1">
    <location>
        <begin position="47"/>
        <end position="95"/>
    </location>
</feature>
<name>A0A430QGS6_SCHBO</name>
<dbReference type="EMBL" id="QMKO01001743">
    <property type="protein sequence ID" value="RTG86900.1"/>
    <property type="molecule type" value="Genomic_DNA"/>
</dbReference>
<gene>
    <name evidence="2" type="ORF">DC041_0001292</name>
</gene>
<proteinExistence type="predicted"/>
<sequence>MSRAGLPCNTLSDLNLNNKPNDKPDSVRESSPMKQINKLLSSAASSLLNQLAGSQRTDVDTSSSDPLPPPPPPPLPFQQHNELPPTTSTLSHSFVPPPLPAVINPFSNNEIGDKVLPNGACGETKTECKKPFGDMKIEEVLAKRKRYDSSRREWQERIALECATLILTSPIGSLVSTKVKSQKLLHVLVFTTFEVDSGCSSTLGNKNLSIYVYLPMQRDENPTTTMNSGYWPRLALKSLPPDPISVGFHTRVLDSIPAINSCSLDG</sequence>
<dbReference type="STRING" id="6184.A0A430QGS6"/>
<feature type="compositionally biased region" description="Polar residues" evidence="1">
    <location>
        <begin position="78"/>
        <end position="92"/>
    </location>
</feature>
<evidence type="ECO:0000313" key="3">
    <source>
        <dbReference type="Proteomes" id="UP000290809"/>
    </source>
</evidence>
<keyword evidence="3" id="KW-1185">Reference proteome</keyword>
<feature type="compositionally biased region" description="Pro residues" evidence="1">
    <location>
        <begin position="66"/>
        <end position="76"/>
    </location>
</feature>
<accession>A0A430QGS6</accession>
<evidence type="ECO:0000256" key="1">
    <source>
        <dbReference type="SAM" id="MobiDB-lite"/>
    </source>
</evidence>
<protein>
    <submittedName>
        <fullName evidence="2">Uncharacterized protein</fullName>
    </submittedName>
</protein>
<organism evidence="2 3">
    <name type="scientific">Schistosoma bovis</name>
    <name type="common">Blood fluke</name>
    <dbReference type="NCBI Taxonomy" id="6184"/>
    <lineage>
        <taxon>Eukaryota</taxon>
        <taxon>Metazoa</taxon>
        <taxon>Spiralia</taxon>
        <taxon>Lophotrochozoa</taxon>
        <taxon>Platyhelminthes</taxon>
        <taxon>Trematoda</taxon>
        <taxon>Digenea</taxon>
        <taxon>Strigeidida</taxon>
        <taxon>Schistosomatoidea</taxon>
        <taxon>Schistosomatidae</taxon>
        <taxon>Schistosoma</taxon>
    </lineage>
</organism>
<comment type="caution">
    <text evidence="2">The sequence shown here is derived from an EMBL/GenBank/DDBJ whole genome shotgun (WGS) entry which is preliminary data.</text>
</comment>
<feature type="region of interest" description="Disordered" evidence="1">
    <location>
        <begin position="1"/>
        <end position="34"/>
    </location>
</feature>